<dbReference type="EMBL" id="BK029940">
    <property type="protein sequence ID" value="DAD55949.1"/>
    <property type="molecule type" value="Genomic_DNA"/>
</dbReference>
<sequence>MTLFSSQPRLTIPCSRDTLIRSRTLHDVIPKT</sequence>
<organism evidence="1">
    <name type="scientific">Bacteriophage sp</name>
    <dbReference type="NCBI Taxonomy" id="38018"/>
    <lineage>
        <taxon>Viruses</taxon>
    </lineage>
</organism>
<proteinExistence type="predicted"/>
<protein>
    <submittedName>
        <fullName evidence="1">Uncharacterized protein</fullName>
    </submittedName>
</protein>
<reference evidence="1" key="1">
    <citation type="journal article" date="2021" name="Proc. Natl. Acad. Sci. U.S.A.">
        <title>A Catalog of Tens of Thousands of Viruses from Human Metagenomes Reveals Hidden Associations with Chronic Diseases.</title>
        <authorList>
            <person name="Tisza M.J."/>
            <person name="Buck C.B."/>
        </authorList>
    </citation>
    <scope>NUCLEOTIDE SEQUENCE</scope>
    <source>
        <strain evidence="1">CtOZu12</strain>
    </source>
</reference>
<evidence type="ECO:0000313" key="1">
    <source>
        <dbReference type="EMBL" id="DAD55949.1"/>
    </source>
</evidence>
<accession>A0A8D9UHT3</accession>
<name>A0A8D9UHT3_9VIRU</name>